<evidence type="ECO:0000313" key="8">
    <source>
        <dbReference type="EMBL" id="GAV56498.1"/>
    </source>
</evidence>
<gene>
    <name evidence="8" type="ORF">CFOL_v3_00040</name>
</gene>
<evidence type="ECO:0000256" key="2">
    <source>
        <dbReference type="ARBA" id="ARBA00004514"/>
    </source>
</evidence>
<dbReference type="PANTHER" id="PTHR31220:SF10">
    <property type="entry name" value="HYCCIN"/>
    <property type="match status" value="1"/>
</dbReference>
<keyword evidence="5" id="KW-0472">Membrane</keyword>
<proteinExistence type="inferred from homology"/>
<dbReference type="Proteomes" id="UP000187406">
    <property type="component" value="Unassembled WGS sequence"/>
</dbReference>
<comment type="subcellular location">
    <subcellularLocation>
        <location evidence="1">Cell membrane</location>
    </subcellularLocation>
    <subcellularLocation>
        <location evidence="2">Cytoplasm</location>
        <location evidence="2">Cytosol</location>
    </subcellularLocation>
</comment>
<dbReference type="Pfam" id="PF09790">
    <property type="entry name" value="Hyccin"/>
    <property type="match status" value="1"/>
</dbReference>
<reference evidence="9" key="1">
    <citation type="submission" date="2016-04" db="EMBL/GenBank/DDBJ databases">
        <title>Cephalotus genome sequencing.</title>
        <authorList>
            <person name="Fukushima K."/>
            <person name="Hasebe M."/>
            <person name="Fang X."/>
        </authorList>
    </citation>
    <scope>NUCLEOTIDE SEQUENCE [LARGE SCALE GENOMIC DNA]</scope>
    <source>
        <strain evidence="9">cv. St1</strain>
    </source>
</reference>
<evidence type="ECO:0000256" key="3">
    <source>
        <dbReference type="ARBA" id="ARBA00022475"/>
    </source>
</evidence>
<organism evidence="8 9">
    <name type="scientific">Cephalotus follicularis</name>
    <name type="common">Albany pitcher plant</name>
    <dbReference type="NCBI Taxonomy" id="3775"/>
    <lineage>
        <taxon>Eukaryota</taxon>
        <taxon>Viridiplantae</taxon>
        <taxon>Streptophyta</taxon>
        <taxon>Embryophyta</taxon>
        <taxon>Tracheophyta</taxon>
        <taxon>Spermatophyta</taxon>
        <taxon>Magnoliopsida</taxon>
        <taxon>eudicotyledons</taxon>
        <taxon>Gunneridae</taxon>
        <taxon>Pentapetalae</taxon>
        <taxon>rosids</taxon>
        <taxon>fabids</taxon>
        <taxon>Oxalidales</taxon>
        <taxon>Cephalotaceae</taxon>
        <taxon>Cephalotus</taxon>
    </lineage>
</organism>
<sequence>HKPPMSDTSSTNPNTPTSPESTPFIPSTTTNTTDPSFIDSSSSPSLPKVQSAINSLASILTAIPPSLSSTQNPAFILLHDPDISSQISSLLHNPDSGAGDDNLCRWLYNTFQSTDPDLQLVVLRFLPIIAGIYLSRVKLRKPLAGFEAVLLALYAHETTSRAGQPIVVNVPDLSHPSIYHESKTPLKNNVATGLSLAVVSPSLEPHGTVRSTRRARIVGVALELYYSKISQMPVRSKIDFCEFCEEWAGQYDSEHGDKEKPRMVGRICLPWELLQPVLRILGHCLLGTDNRDQELLDVACRACRSLYARSLHDINHKAILATGSLHRLAKLDTDPENNIDHTEIAINNVLSL</sequence>
<evidence type="ECO:0000256" key="4">
    <source>
        <dbReference type="ARBA" id="ARBA00022490"/>
    </source>
</evidence>
<dbReference type="FunCoup" id="A0A1Q3ALB2">
    <property type="interactions" value="58"/>
</dbReference>
<dbReference type="GO" id="GO:0005829">
    <property type="term" value="C:cytosol"/>
    <property type="evidence" value="ECO:0007669"/>
    <property type="project" value="UniProtKB-SubCell"/>
</dbReference>
<dbReference type="OrthoDB" id="18937at2759"/>
<evidence type="ECO:0000256" key="7">
    <source>
        <dbReference type="SAM" id="MobiDB-lite"/>
    </source>
</evidence>
<evidence type="ECO:0000256" key="6">
    <source>
        <dbReference type="ARBA" id="ARBA00034482"/>
    </source>
</evidence>
<name>A0A1Q3ALB2_CEPFO</name>
<dbReference type="GO" id="GO:0005886">
    <property type="term" value="C:plasma membrane"/>
    <property type="evidence" value="ECO:0007669"/>
    <property type="project" value="UniProtKB-SubCell"/>
</dbReference>
<keyword evidence="9" id="KW-1185">Reference proteome</keyword>
<dbReference type="AlphaFoldDB" id="A0A1Q3ALB2"/>
<evidence type="ECO:0000256" key="5">
    <source>
        <dbReference type="ARBA" id="ARBA00023136"/>
    </source>
</evidence>
<comment type="caution">
    <text evidence="8">The sequence shown here is derived from an EMBL/GenBank/DDBJ whole genome shotgun (WGS) entry which is preliminary data.</text>
</comment>
<keyword evidence="4" id="KW-0963">Cytoplasm</keyword>
<dbReference type="STRING" id="3775.A0A1Q3ALB2"/>
<keyword evidence="3" id="KW-1003">Cell membrane</keyword>
<dbReference type="EMBL" id="BDDD01000001">
    <property type="protein sequence ID" value="GAV56498.1"/>
    <property type="molecule type" value="Genomic_DNA"/>
</dbReference>
<evidence type="ECO:0000256" key="1">
    <source>
        <dbReference type="ARBA" id="ARBA00004236"/>
    </source>
</evidence>
<dbReference type="InParanoid" id="A0A1Q3ALB2"/>
<dbReference type="GO" id="GO:0046854">
    <property type="term" value="P:phosphatidylinositol phosphate biosynthetic process"/>
    <property type="evidence" value="ECO:0007669"/>
    <property type="project" value="TreeGrafter"/>
</dbReference>
<comment type="similarity">
    <text evidence="6">Belongs to the Hyccin family.</text>
</comment>
<accession>A0A1Q3ALB2</accession>
<dbReference type="GO" id="GO:0072659">
    <property type="term" value="P:protein localization to plasma membrane"/>
    <property type="evidence" value="ECO:0007669"/>
    <property type="project" value="TreeGrafter"/>
</dbReference>
<feature type="region of interest" description="Disordered" evidence="7">
    <location>
        <begin position="1"/>
        <end position="45"/>
    </location>
</feature>
<dbReference type="InterPro" id="IPR018619">
    <property type="entry name" value="Hyccin"/>
</dbReference>
<feature type="non-terminal residue" evidence="8">
    <location>
        <position position="1"/>
    </location>
</feature>
<dbReference type="PANTHER" id="PTHR31220">
    <property type="entry name" value="HYCCIN RELATED"/>
    <property type="match status" value="1"/>
</dbReference>
<protein>
    <submittedName>
        <fullName evidence="8">Hyccin domain-containing protein</fullName>
    </submittedName>
</protein>
<evidence type="ECO:0000313" key="9">
    <source>
        <dbReference type="Proteomes" id="UP000187406"/>
    </source>
</evidence>